<name>A0A6P3QS16_PTEVA</name>
<dbReference type="OrthoDB" id="567237at2759"/>
<dbReference type="KEGG" id="pvp:105294674"/>
<organism evidence="2 3">
    <name type="scientific">Pteropus vampyrus</name>
    <name type="common">Large flying fox</name>
    <dbReference type="NCBI Taxonomy" id="132908"/>
    <lineage>
        <taxon>Eukaryota</taxon>
        <taxon>Metazoa</taxon>
        <taxon>Chordata</taxon>
        <taxon>Craniata</taxon>
        <taxon>Vertebrata</taxon>
        <taxon>Euteleostomi</taxon>
        <taxon>Mammalia</taxon>
        <taxon>Eutheria</taxon>
        <taxon>Laurasiatheria</taxon>
        <taxon>Chiroptera</taxon>
        <taxon>Yinpterochiroptera</taxon>
        <taxon>Pteropodoidea</taxon>
        <taxon>Pteropodidae</taxon>
        <taxon>Pteropodinae</taxon>
        <taxon>Pteropus</taxon>
    </lineage>
</organism>
<dbReference type="Proteomes" id="UP000515202">
    <property type="component" value="Unplaced"/>
</dbReference>
<sequence length="208" mass="21992">MPPLSPHPPTRAGPLPGSPSWPRGRNARRRLPVTPALEPRPPRAAGFGRSAGGALRGAVGGGFWHFLGAANGLILGSENGNVGDGAAPHPLPPSSPALREAVPQAQMAEWGQGDLRWVVEEREDGANVNNWQWCGRAAARGLVPSEPPGRTVNMSKKKGDGDILKDLMKAASTTKVRDVFGDYLKALKTEFTVGMILPTKATATQETE</sequence>
<evidence type="ECO:0000256" key="1">
    <source>
        <dbReference type="SAM" id="MobiDB-lite"/>
    </source>
</evidence>
<dbReference type="GeneID" id="105294674"/>
<proteinExistence type="predicted"/>
<dbReference type="CTD" id="268390"/>
<accession>A0A6P3QS16</accession>
<protein>
    <submittedName>
        <fullName evidence="3">Activator of 90 kDa heat shock protein ATPase homolog 2 isoform X1</fullName>
    </submittedName>
</protein>
<dbReference type="RefSeq" id="XP_011362276.1">
    <property type="nucleotide sequence ID" value="XM_011363974.2"/>
</dbReference>
<feature type="region of interest" description="Disordered" evidence="1">
    <location>
        <begin position="1"/>
        <end position="27"/>
    </location>
</feature>
<keyword evidence="2" id="KW-1185">Reference proteome</keyword>
<dbReference type="AlphaFoldDB" id="A0A6P3QS16"/>
<gene>
    <name evidence="3" type="primary">AHSA2P</name>
</gene>
<evidence type="ECO:0000313" key="3">
    <source>
        <dbReference type="RefSeq" id="XP_011362276.1"/>
    </source>
</evidence>
<evidence type="ECO:0000313" key="2">
    <source>
        <dbReference type="Proteomes" id="UP000515202"/>
    </source>
</evidence>
<feature type="compositionally biased region" description="Pro residues" evidence="1">
    <location>
        <begin position="1"/>
        <end position="19"/>
    </location>
</feature>
<reference evidence="3" key="1">
    <citation type="submission" date="2025-08" db="UniProtKB">
        <authorList>
            <consortium name="RefSeq"/>
        </authorList>
    </citation>
    <scope>IDENTIFICATION</scope>
    <source>
        <tissue evidence="3">Kidney</tissue>
    </source>
</reference>
<keyword evidence="3" id="KW-0346">Stress response</keyword>